<evidence type="ECO:0000313" key="3">
    <source>
        <dbReference type="Proteomes" id="UP000229756"/>
    </source>
</evidence>
<evidence type="ECO:0000256" key="1">
    <source>
        <dbReference type="SAM" id="Phobius"/>
    </source>
</evidence>
<feature type="transmembrane region" description="Helical" evidence="1">
    <location>
        <begin position="30"/>
        <end position="46"/>
    </location>
</feature>
<comment type="caution">
    <text evidence="2">The sequence shown here is derived from an EMBL/GenBank/DDBJ whole genome shotgun (WGS) entry which is preliminary data.</text>
</comment>
<feature type="transmembrane region" description="Helical" evidence="1">
    <location>
        <begin position="224"/>
        <end position="243"/>
    </location>
</feature>
<sequence length="268" mass="31103">MSKKIYFLIISFLYFIFNILLYSFGLQKNSYIVSFFVFGFIGILIYSFRKIFKNRRGVFFKVMFVSLCAFSAMLVLDAFPTLSVYPKLAYIFASSFGLYLLLLSINIYIVSESSEETIPLLQPAKSVVYAYQLMTVFFSSIIIYKFSPYVEYPVVSLVIQSAFFLAFYYLLFRSIRWFYMMEGALNSPESKLITIVRLSVFAYVFLSEVSIILVFYPLEDFARGMLSAGALFVTSNLINNYLIHRISNRLLLDSLLILSFLYLITNFL</sequence>
<feature type="transmembrane region" description="Helical" evidence="1">
    <location>
        <begin position="88"/>
        <end position="109"/>
    </location>
</feature>
<feature type="transmembrane region" description="Helical" evidence="1">
    <location>
        <begin position="250"/>
        <end position="267"/>
    </location>
</feature>
<feature type="transmembrane region" description="Helical" evidence="1">
    <location>
        <begin position="5"/>
        <end position="24"/>
    </location>
</feature>
<keyword evidence="1" id="KW-0472">Membrane</keyword>
<feature type="transmembrane region" description="Helical" evidence="1">
    <location>
        <begin position="129"/>
        <end position="146"/>
    </location>
</feature>
<organism evidence="2 3">
    <name type="scientific">candidate division WWE3 bacterium CG_4_9_14_0_2_um_filter_35_11</name>
    <dbReference type="NCBI Taxonomy" id="1975077"/>
    <lineage>
        <taxon>Bacteria</taxon>
        <taxon>Katanobacteria</taxon>
    </lineage>
</organism>
<dbReference type="EMBL" id="PFSJ01000004">
    <property type="protein sequence ID" value="PJC24016.1"/>
    <property type="molecule type" value="Genomic_DNA"/>
</dbReference>
<gene>
    <name evidence="2" type="ORF">CO058_00490</name>
</gene>
<evidence type="ECO:0000313" key="2">
    <source>
        <dbReference type="EMBL" id="PJC24016.1"/>
    </source>
</evidence>
<protein>
    <submittedName>
        <fullName evidence="2">Uncharacterized protein</fullName>
    </submittedName>
</protein>
<dbReference type="AlphaFoldDB" id="A0A2M8EMP7"/>
<feature type="transmembrane region" description="Helical" evidence="1">
    <location>
        <begin position="192"/>
        <end position="218"/>
    </location>
</feature>
<reference evidence="3" key="1">
    <citation type="submission" date="2017-09" db="EMBL/GenBank/DDBJ databases">
        <title>Depth-based differentiation of microbial function through sediment-hosted aquifers and enrichment of novel symbionts in the deep terrestrial subsurface.</title>
        <authorList>
            <person name="Probst A.J."/>
            <person name="Ladd B."/>
            <person name="Jarett J.K."/>
            <person name="Geller-Mcgrath D.E."/>
            <person name="Sieber C.M.K."/>
            <person name="Emerson J.B."/>
            <person name="Anantharaman K."/>
            <person name="Thomas B.C."/>
            <person name="Malmstrom R."/>
            <person name="Stieglmeier M."/>
            <person name="Klingl A."/>
            <person name="Woyke T."/>
            <person name="Ryan C.M."/>
            <person name="Banfield J.F."/>
        </authorList>
    </citation>
    <scope>NUCLEOTIDE SEQUENCE [LARGE SCALE GENOMIC DNA]</scope>
</reference>
<keyword evidence="1" id="KW-1133">Transmembrane helix</keyword>
<dbReference type="Proteomes" id="UP000229756">
    <property type="component" value="Unassembled WGS sequence"/>
</dbReference>
<feature type="transmembrane region" description="Helical" evidence="1">
    <location>
        <begin position="58"/>
        <end position="76"/>
    </location>
</feature>
<keyword evidence="1" id="KW-0812">Transmembrane</keyword>
<feature type="transmembrane region" description="Helical" evidence="1">
    <location>
        <begin position="152"/>
        <end position="171"/>
    </location>
</feature>
<proteinExistence type="predicted"/>
<name>A0A2M8EMP7_UNCKA</name>
<accession>A0A2M8EMP7</accession>